<evidence type="ECO:0000259" key="4">
    <source>
        <dbReference type="PROSITE" id="PS51462"/>
    </source>
</evidence>
<dbReference type="PANTHER" id="PTHR43046:SF2">
    <property type="entry name" value="8-OXO-DGTP DIPHOSPHATASE-RELATED"/>
    <property type="match status" value="1"/>
</dbReference>
<dbReference type="PROSITE" id="PS00893">
    <property type="entry name" value="NUDIX_BOX"/>
    <property type="match status" value="1"/>
</dbReference>
<dbReference type="Pfam" id="PF00293">
    <property type="entry name" value="NUDIX"/>
    <property type="match status" value="1"/>
</dbReference>
<dbReference type="SUPFAM" id="SSF55811">
    <property type="entry name" value="Nudix"/>
    <property type="match status" value="1"/>
</dbReference>
<dbReference type="InterPro" id="IPR020476">
    <property type="entry name" value="Nudix_hydrolase"/>
</dbReference>
<proteinExistence type="inferred from homology"/>
<organism evidence="5 6">
    <name type="scientific">Siminovitchia fordii</name>
    <dbReference type="NCBI Taxonomy" id="254759"/>
    <lineage>
        <taxon>Bacteria</taxon>
        <taxon>Bacillati</taxon>
        <taxon>Bacillota</taxon>
        <taxon>Bacilli</taxon>
        <taxon>Bacillales</taxon>
        <taxon>Bacillaceae</taxon>
        <taxon>Siminovitchia</taxon>
    </lineage>
</organism>
<dbReference type="InterPro" id="IPR020084">
    <property type="entry name" value="NUDIX_hydrolase_CS"/>
</dbReference>
<evidence type="ECO:0000313" key="5">
    <source>
        <dbReference type="EMBL" id="GIN20533.1"/>
    </source>
</evidence>
<dbReference type="CDD" id="cd02883">
    <property type="entry name" value="NUDIX_Hydrolase"/>
    <property type="match status" value="1"/>
</dbReference>
<reference evidence="5 6" key="1">
    <citation type="submission" date="2021-03" db="EMBL/GenBank/DDBJ databases">
        <title>Antimicrobial resistance genes in bacteria isolated from Japanese honey, and their potential for conferring macrolide and lincosamide resistance in the American foulbrood pathogen Paenibacillus larvae.</title>
        <authorList>
            <person name="Okamoto M."/>
            <person name="Kumagai M."/>
            <person name="Kanamori H."/>
            <person name="Takamatsu D."/>
        </authorList>
    </citation>
    <scope>NUCLEOTIDE SEQUENCE [LARGE SCALE GENOMIC DNA]</scope>
    <source>
        <strain evidence="5 6">J1TS3</strain>
    </source>
</reference>
<dbReference type="PRINTS" id="PR00502">
    <property type="entry name" value="NUDIXFAMILY"/>
</dbReference>
<dbReference type="Proteomes" id="UP000680279">
    <property type="component" value="Unassembled WGS sequence"/>
</dbReference>
<accession>A0ABQ4K6Q6</accession>
<dbReference type="InterPro" id="IPR015797">
    <property type="entry name" value="NUDIX_hydrolase-like_dom_sf"/>
</dbReference>
<sequence>MSQWIGAAGVCVNEHDELLMVLLGKPEEIKTWSVPSGGLESGETIEECCIREVYEETGYQTEIIEKLYVKNTVIDNFDVQVHYFLLRIIGGEATIQDPDQLIHQIAWIPKELI</sequence>
<protein>
    <submittedName>
        <fullName evidence="5">DNA mismatch repair protein MutT</fullName>
    </submittedName>
</protein>
<evidence type="ECO:0000256" key="3">
    <source>
        <dbReference type="RuleBase" id="RU003476"/>
    </source>
</evidence>
<dbReference type="PANTHER" id="PTHR43046">
    <property type="entry name" value="GDP-MANNOSE MANNOSYL HYDROLASE"/>
    <property type="match status" value="1"/>
</dbReference>
<name>A0ABQ4K6Q6_9BACI</name>
<evidence type="ECO:0000256" key="1">
    <source>
        <dbReference type="ARBA" id="ARBA00001946"/>
    </source>
</evidence>
<gene>
    <name evidence="5" type="ORF">J1TS3_16670</name>
</gene>
<dbReference type="Gene3D" id="3.90.79.10">
    <property type="entry name" value="Nucleoside Triphosphate Pyrophosphohydrolase"/>
    <property type="match status" value="1"/>
</dbReference>
<dbReference type="PROSITE" id="PS51462">
    <property type="entry name" value="NUDIX"/>
    <property type="match status" value="1"/>
</dbReference>
<dbReference type="EMBL" id="BOQT01000005">
    <property type="protein sequence ID" value="GIN20533.1"/>
    <property type="molecule type" value="Genomic_DNA"/>
</dbReference>
<keyword evidence="6" id="KW-1185">Reference proteome</keyword>
<feature type="domain" description="Nudix hydrolase" evidence="4">
    <location>
        <begin position="3"/>
        <end position="113"/>
    </location>
</feature>
<evidence type="ECO:0000313" key="6">
    <source>
        <dbReference type="Proteomes" id="UP000680279"/>
    </source>
</evidence>
<comment type="cofactor">
    <cofactor evidence="1">
        <name>Mg(2+)</name>
        <dbReference type="ChEBI" id="CHEBI:18420"/>
    </cofactor>
</comment>
<keyword evidence="2 3" id="KW-0378">Hydrolase</keyword>
<dbReference type="InterPro" id="IPR000086">
    <property type="entry name" value="NUDIX_hydrolase_dom"/>
</dbReference>
<comment type="similarity">
    <text evidence="3">Belongs to the Nudix hydrolase family.</text>
</comment>
<evidence type="ECO:0000256" key="2">
    <source>
        <dbReference type="ARBA" id="ARBA00022801"/>
    </source>
</evidence>
<comment type="caution">
    <text evidence="5">The sequence shown here is derived from an EMBL/GenBank/DDBJ whole genome shotgun (WGS) entry which is preliminary data.</text>
</comment>